<comment type="subcellular location">
    <subcellularLocation>
        <location evidence="1">Membrane</location>
        <topology evidence="1">Multi-pass membrane protein</topology>
    </subcellularLocation>
</comment>
<dbReference type="InterPro" id="IPR036259">
    <property type="entry name" value="MFS_trans_sf"/>
</dbReference>
<evidence type="ECO:0000256" key="2">
    <source>
        <dbReference type="SAM" id="MobiDB-lite"/>
    </source>
</evidence>
<keyword evidence="3" id="KW-1133">Transmembrane helix</keyword>
<dbReference type="Gene3D" id="1.20.1250.20">
    <property type="entry name" value="MFS general substrate transporter like domains"/>
    <property type="match status" value="2"/>
</dbReference>
<feature type="transmembrane region" description="Helical" evidence="3">
    <location>
        <begin position="128"/>
        <end position="148"/>
    </location>
</feature>
<comment type="caution">
    <text evidence="5">The sequence shown here is derived from an EMBL/GenBank/DDBJ whole genome shotgun (WGS) entry which is preliminary data.</text>
</comment>
<dbReference type="Pfam" id="PF07690">
    <property type="entry name" value="MFS_1"/>
    <property type="match status" value="1"/>
</dbReference>
<feature type="compositionally biased region" description="Basic and acidic residues" evidence="2">
    <location>
        <begin position="329"/>
        <end position="355"/>
    </location>
</feature>
<dbReference type="PROSITE" id="PS50850">
    <property type="entry name" value="MFS"/>
    <property type="match status" value="1"/>
</dbReference>
<feature type="domain" description="Major facilitator superfamily (MFS) profile" evidence="4">
    <location>
        <begin position="131"/>
        <end position="567"/>
    </location>
</feature>
<gene>
    <name evidence="5" type="ORF">DGAL_LOCUS10486</name>
</gene>
<keyword evidence="6" id="KW-1185">Reference proteome</keyword>
<sequence>MTGIPNELGDWRKRSYPNAGKMWIILLQDKTFRSLELLISEDKTNMLYMCKDTLDSKVCGSVDQYLDGSENQQQPQPSIPFQQQPQAPARCGMEAGKVSDSSKEVLDKEITEEEDDDEYVIVAPDGGYGWIVTVASFLCILISDGILFSFGLILSELERVFNEPVAKVAWIFSIVNGISLMSGPIASALSNRFSFRAVVLTGSIFGFLGLSTSSLVQSVDTLFFTLGVLFGISIGLIFTPIVVGVGFYFDKRRALATGITVCGSGAGTFIFAPVVYWLLETYAIRGTFLILGGIYLNCAVLGSLLLPLKPQRRKRLQEGVKLLNDDDTPNAHERNNKHEQGQLENGKIDANKQDKNASAATTKGKQLSKRANLSSIFKFSLFRSPTFVVVCISSFFQSVGWFVPFVYLAAHAVNMGIPKEEASFLLSIVGISSMIGRIINGWLSDRPKVSVLLLNNIALSASGLLIILCPFFISYELLVFYSIILGLALSCTAVTRPILLGELLGLENVNNAYGFMLVFYGVATLFGTPMAGLLYDTLGDYHGAFYLAGSSVLLSAFICYPLGIINRWEKGRNSKN</sequence>
<feature type="transmembrane region" description="Helical" evidence="3">
    <location>
        <begin position="544"/>
        <end position="565"/>
    </location>
</feature>
<proteinExistence type="predicted"/>
<dbReference type="InterPro" id="IPR011701">
    <property type="entry name" value="MFS"/>
</dbReference>
<feature type="transmembrane region" description="Helical" evidence="3">
    <location>
        <begin position="512"/>
        <end position="532"/>
    </location>
</feature>
<feature type="transmembrane region" description="Helical" evidence="3">
    <location>
        <begin position="451"/>
        <end position="473"/>
    </location>
</feature>
<dbReference type="GO" id="GO:0008028">
    <property type="term" value="F:monocarboxylic acid transmembrane transporter activity"/>
    <property type="evidence" value="ECO:0007669"/>
    <property type="project" value="TreeGrafter"/>
</dbReference>
<dbReference type="Proteomes" id="UP000789390">
    <property type="component" value="Unassembled WGS sequence"/>
</dbReference>
<dbReference type="EMBL" id="CAKKLH010000257">
    <property type="protein sequence ID" value="CAH0107195.1"/>
    <property type="molecule type" value="Genomic_DNA"/>
</dbReference>
<protein>
    <recommendedName>
        <fullName evidence="4">Major facilitator superfamily (MFS) profile domain-containing protein</fullName>
    </recommendedName>
</protein>
<feature type="transmembrane region" description="Helical" evidence="3">
    <location>
        <begin position="387"/>
        <end position="410"/>
    </location>
</feature>
<evidence type="ECO:0000256" key="1">
    <source>
        <dbReference type="ARBA" id="ARBA00004141"/>
    </source>
</evidence>
<evidence type="ECO:0000256" key="3">
    <source>
        <dbReference type="SAM" id="Phobius"/>
    </source>
</evidence>
<evidence type="ECO:0000313" key="5">
    <source>
        <dbReference type="EMBL" id="CAH0107195.1"/>
    </source>
</evidence>
<dbReference type="PANTHER" id="PTHR11360">
    <property type="entry name" value="MONOCARBOXYLATE TRANSPORTER"/>
    <property type="match status" value="1"/>
</dbReference>
<dbReference type="InterPro" id="IPR020846">
    <property type="entry name" value="MFS_dom"/>
</dbReference>
<evidence type="ECO:0000259" key="4">
    <source>
        <dbReference type="PROSITE" id="PS50850"/>
    </source>
</evidence>
<feature type="transmembrane region" description="Helical" evidence="3">
    <location>
        <begin position="222"/>
        <end position="248"/>
    </location>
</feature>
<dbReference type="OrthoDB" id="2213137at2759"/>
<feature type="transmembrane region" description="Helical" evidence="3">
    <location>
        <begin position="255"/>
        <end position="276"/>
    </location>
</feature>
<keyword evidence="3" id="KW-0812">Transmembrane</keyword>
<name>A0A8J2WQ29_9CRUS</name>
<feature type="transmembrane region" description="Helical" evidence="3">
    <location>
        <begin position="197"/>
        <end position="216"/>
    </location>
</feature>
<feature type="transmembrane region" description="Helical" evidence="3">
    <location>
        <begin position="282"/>
        <end position="306"/>
    </location>
</feature>
<reference evidence="5" key="1">
    <citation type="submission" date="2021-11" db="EMBL/GenBank/DDBJ databases">
        <authorList>
            <person name="Schell T."/>
        </authorList>
    </citation>
    <scope>NUCLEOTIDE SEQUENCE</scope>
    <source>
        <strain evidence="5">M5</strain>
    </source>
</reference>
<feature type="transmembrane region" description="Helical" evidence="3">
    <location>
        <begin position="422"/>
        <end position="439"/>
    </location>
</feature>
<dbReference type="CDD" id="cd17352">
    <property type="entry name" value="MFS_MCT_SLC16"/>
    <property type="match status" value="1"/>
</dbReference>
<organism evidence="5 6">
    <name type="scientific">Daphnia galeata</name>
    <dbReference type="NCBI Taxonomy" id="27404"/>
    <lineage>
        <taxon>Eukaryota</taxon>
        <taxon>Metazoa</taxon>
        <taxon>Ecdysozoa</taxon>
        <taxon>Arthropoda</taxon>
        <taxon>Crustacea</taxon>
        <taxon>Branchiopoda</taxon>
        <taxon>Diplostraca</taxon>
        <taxon>Cladocera</taxon>
        <taxon>Anomopoda</taxon>
        <taxon>Daphniidae</taxon>
        <taxon>Daphnia</taxon>
    </lineage>
</organism>
<accession>A0A8J2WQ29</accession>
<feature type="region of interest" description="Disordered" evidence="2">
    <location>
        <begin position="324"/>
        <end position="363"/>
    </location>
</feature>
<dbReference type="PANTHER" id="PTHR11360:SF286">
    <property type="entry name" value="GH22266P"/>
    <property type="match status" value="1"/>
</dbReference>
<feature type="transmembrane region" description="Helical" evidence="3">
    <location>
        <begin position="168"/>
        <end position="190"/>
    </location>
</feature>
<evidence type="ECO:0000313" key="6">
    <source>
        <dbReference type="Proteomes" id="UP000789390"/>
    </source>
</evidence>
<dbReference type="AlphaFoldDB" id="A0A8J2WQ29"/>
<keyword evidence="3" id="KW-0472">Membrane</keyword>
<dbReference type="SUPFAM" id="SSF103473">
    <property type="entry name" value="MFS general substrate transporter"/>
    <property type="match status" value="1"/>
</dbReference>
<feature type="transmembrane region" description="Helical" evidence="3">
    <location>
        <begin position="479"/>
        <end position="500"/>
    </location>
</feature>
<dbReference type="InterPro" id="IPR050327">
    <property type="entry name" value="Proton-linked_MCT"/>
</dbReference>
<dbReference type="GO" id="GO:0016020">
    <property type="term" value="C:membrane"/>
    <property type="evidence" value="ECO:0007669"/>
    <property type="project" value="UniProtKB-SubCell"/>
</dbReference>